<reference evidence="2" key="1">
    <citation type="submission" date="2022-05" db="EMBL/GenBank/DDBJ databases">
        <authorList>
            <person name="Okamura Y."/>
        </authorList>
    </citation>
    <scope>NUCLEOTIDE SEQUENCE</scope>
</reference>
<protein>
    <recommendedName>
        <fullName evidence="1">F-box domain-containing protein</fullName>
    </recommendedName>
</protein>
<evidence type="ECO:0000313" key="3">
    <source>
        <dbReference type="Proteomes" id="UP001152562"/>
    </source>
</evidence>
<evidence type="ECO:0000259" key="1">
    <source>
        <dbReference type="PROSITE" id="PS50181"/>
    </source>
</evidence>
<dbReference type="SUPFAM" id="SSF81383">
    <property type="entry name" value="F-box domain"/>
    <property type="match status" value="1"/>
</dbReference>
<dbReference type="PROSITE" id="PS50181">
    <property type="entry name" value="FBOX"/>
    <property type="match status" value="1"/>
</dbReference>
<dbReference type="Pfam" id="PF00646">
    <property type="entry name" value="F-box"/>
    <property type="match status" value="1"/>
</dbReference>
<dbReference type="InterPro" id="IPR001810">
    <property type="entry name" value="F-box_dom"/>
</dbReference>
<keyword evidence="3" id="KW-1185">Reference proteome</keyword>
<name>A0A9P0T472_PIEBR</name>
<dbReference type="InterPro" id="IPR036047">
    <property type="entry name" value="F-box-like_dom_sf"/>
</dbReference>
<organism evidence="2 3">
    <name type="scientific">Pieris brassicae</name>
    <name type="common">White butterfly</name>
    <name type="synonym">Large white butterfly</name>
    <dbReference type="NCBI Taxonomy" id="7116"/>
    <lineage>
        <taxon>Eukaryota</taxon>
        <taxon>Metazoa</taxon>
        <taxon>Ecdysozoa</taxon>
        <taxon>Arthropoda</taxon>
        <taxon>Hexapoda</taxon>
        <taxon>Insecta</taxon>
        <taxon>Pterygota</taxon>
        <taxon>Neoptera</taxon>
        <taxon>Endopterygota</taxon>
        <taxon>Lepidoptera</taxon>
        <taxon>Glossata</taxon>
        <taxon>Ditrysia</taxon>
        <taxon>Papilionoidea</taxon>
        <taxon>Pieridae</taxon>
        <taxon>Pierinae</taxon>
        <taxon>Pieris</taxon>
    </lineage>
</organism>
<dbReference type="EMBL" id="CALOZG010000003">
    <property type="protein sequence ID" value="CAH4007270.1"/>
    <property type="molecule type" value="Genomic_DNA"/>
</dbReference>
<dbReference type="AlphaFoldDB" id="A0A9P0T472"/>
<accession>A0A9P0T472</accession>
<gene>
    <name evidence="2" type="ORF">PIBRA_LOCUS3010</name>
</gene>
<comment type="caution">
    <text evidence="2">The sequence shown here is derived from an EMBL/GenBank/DDBJ whole genome shotgun (WGS) entry which is preliminary data.</text>
</comment>
<dbReference type="Gene3D" id="1.20.1280.50">
    <property type="match status" value="1"/>
</dbReference>
<feature type="domain" description="F-box" evidence="1">
    <location>
        <begin position="8"/>
        <end position="58"/>
    </location>
</feature>
<sequence length="385" mass="44933">MTRNCDYELSWDRCPVDIMLIIFKTLSIKDINSCFQVNKTWRNVVTYYCDRYNLWQMLVQETIFNRGITVMDHTYSSGGNKEIYLNSILWHDLSLAKCGISYFDAIDARKIHVDSDCLTAIFYDKVIVYNVNNLIALEKIPKKYEDFQCKGDVIVSVVRQSLEKYILSINNNCNCKNKDVSFLIPSPHLWSMNKTFCYFLDTDYTIWKYIFADCGNHCHFIAKYYGNRSSVQGLFMENDTVLMALNNGKIYLYLEVDGQVLQKYFWGQIDYQLHWLDTSIAIYGCPSNVQLSETTNSLIFPNISTATRHGNIILLGYNDGLLEVYDSSKIYLKKPLQQFLLRFDDTHMPVRKIVVHEGCRTHTIFALVGNKISKIHLTHEEELYF</sequence>
<evidence type="ECO:0000313" key="2">
    <source>
        <dbReference type="EMBL" id="CAH4007270.1"/>
    </source>
</evidence>
<dbReference type="InterPro" id="IPR036322">
    <property type="entry name" value="WD40_repeat_dom_sf"/>
</dbReference>
<dbReference type="Proteomes" id="UP001152562">
    <property type="component" value="Unassembled WGS sequence"/>
</dbReference>
<dbReference type="SUPFAM" id="SSF50978">
    <property type="entry name" value="WD40 repeat-like"/>
    <property type="match status" value="1"/>
</dbReference>
<proteinExistence type="predicted"/>